<dbReference type="SUPFAM" id="SSF54814">
    <property type="entry name" value="Prokaryotic type KH domain (KH-domain type II)"/>
    <property type="match status" value="1"/>
</dbReference>
<organism evidence="9 10">
    <name type="scientific">Trichinella nativa</name>
    <dbReference type="NCBI Taxonomy" id="6335"/>
    <lineage>
        <taxon>Eukaryota</taxon>
        <taxon>Metazoa</taxon>
        <taxon>Ecdysozoa</taxon>
        <taxon>Nematoda</taxon>
        <taxon>Enoplea</taxon>
        <taxon>Dorylaimia</taxon>
        <taxon>Trichinellida</taxon>
        <taxon>Trichinellidae</taxon>
        <taxon>Trichinella</taxon>
    </lineage>
</organism>
<feature type="region of interest" description="G1" evidence="7">
    <location>
        <begin position="60"/>
        <end position="67"/>
    </location>
</feature>
<dbReference type="InterPro" id="IPR004044">
    <property type="entry name" value="KH_dom_type_2"/>
</dbReference>
<dbReference type="SUPFAM" id="SSF52540">
    <property type="entry name" value="P-loop containing nucleoside triphosphate hydrolases"/>
    <property type="match status" value="1"/>
</dbReference>
<evidence type="ECO:0000256" key="1">
    <source>
        <dbReference type="ARBA" id="ARBA00007921"/>
    </source>
</evidence>
<evidence type="ECO:0000256" key="6">
    <source>
        <dbReference type="ARBA" id="ARBA00030975"/>
    </source>
</evidence>
<dbReference type="GO" id="GO:0005525">
    <property type="term" value="F:GTP binding"/>
    <property type="evidence" value="ECO:0007669"/>
    <property type="project" value="UniProtKB-UniRule"/>
</dbReference>
<evidence type="ECO:0000313" key="10">
    <source>
        <dbReference type="Proteomes" id="UP000243006"/>
    </source>
</evidence>
<keyword evidence="3 7" id="KW-0547">Nucleotide-binding</keyword>
<keyword evidence="4" id="KW-0694">RNA-binding</keyword>
<evidence type="ECO:0000313" key="9">
    <source>
        <dbReference type="EMBL" id="OUC42482.1"/>
    </source>
</evidence>
<dbReference type="HAMAP" id="MF_00367">
    <property type="entry name" value="GTPase_Era"/>
    <property type="match status" value="1"/>
</dbReference>
<accession>A0A1Y3EBH3</accession>
<dbReference type="AlphaFoldDB" id="A0A1Y3EBH3"/>
<evidence type="ECO:0000256" key="2">
    <source>
        <dbReference type="ARBA" id="ARBA00019149"/>
    </source>
</evidence>
<dbReference type="Gene3D" id="3.40.50.300">
    <property type="entry name" value="P-loop containing nucleotide triphosphate hydrolases"/>
    <property type="match status" value="1"/>
</dbReference>
<feature type="region of interest" description="G4" evidence="7">
    <location>
        <begin position="176"/>
        <end position="179"/>
    </location>
</feature>
<dbReference type="InterPro" id="IPR015946">
    <property type="entry name" value="KH_dom-like_a/b"/>
</dbReference>
<sequence length="432" mass="49366">MRLLKYFINSRYFSTTASLFPNIINSGRAIELDPFLQREKITKTPEQFEGSRSLRVAVLGAPNAGKSMLTNALLGARVNAVSKKINTTQKTMTTVFIDDVSQLVFLDTPGIVTGKISKVHKLQSNLILDPENALHSAEYILVVCDVSDDFRSYRLNPRVQHLLCRYRHIPSLLILNKIDLIKNKTKLLEIVLKLSKGKVDKKRVKIIKSEMAVCKRSEIESAVKAYEQREKEHSINKYILLHCILSNLELDVDPQLLERLVQMPAHKVDQIELHRCFRHEKGWPYFDEVFMISALYGDGVEDLRNFLLNKTREAEWNYHSSVVADEDAVFLVKDIIRAKLLDHLPHEIPYSLQLEIIVWEQDAAGNLCIRLNVICENSRWLKIIVGKGGDQIKKIVEDASQDLRNLFMHEKDTHLVAVNKLSKSDSGADDMA</sequence>
<evidence type="ECO:0000256" key="4">
    <source>
        <dbReference type="ARBA" id="ARBA00022884"/>
    </source>
</evidence>
<dbReference type="PANTHER" id="PTHR42698">
    <property type="entry name" value="GTPASE ERA"/>
    <property type="match status" value="1"/>
</dbReference>
<dbReference type="PROSITE" id="PS51713">
    <property type="entry name" value="G_ERA"/>
    <property type="match status" value="1"/>
</dbReference>
<dbReference type="FunFam" id="3.40.50.300:FF:002220">
    <property type="entry name" value="GTPase Era, mitochondrial"/>
    <property type="match status" value="1"/>
</dbReference>
<dbReference type="GO" id="GO:0005759">
    <property type="term" value="C:mitochondrial matrix"/>
    <property type="evidence" value="ECO:0007669"/>
    <property type="project" value="TreeGrafter"/>
</dbReference>
<dbReference type="Pfam" id="PF01926">
    <property type="entry name" value="MMR_HSR1"/>
    <property type="match status" value="1"/>
</dbReference>
<protein>
    <recommendedName>
        <fullName evidence="2">GTPase Era, mitochondrial</fullName>
    </recommendedName>
    <alternativeName>
        <fullName evidence="6">ERA-like protein 1</fullName>
    </alternativeName>
</protein>
<dbReference type="InterPro" id="IPR030388">
    <property type="entry name" value="G_ERA_dom"/>
</dbReference>
<evidence type="ECO:0000256" key="3">
    <source>
        <dbReference type="ARBA" id="ARBA00022741"/>
    </source>
</evidence>
<reference evidence="9 10" key="1">
    <citation type="submission" date="2015-04" db="EMBL/GenBank/DDBJ databases">
        <title>Draft genome of the roundworm Trichinella nativa.</title>
        <authorList>
            <person name="Mitreva M."/>
        </authorList>
    </citation>
    <scope>NUCLEOTIDE SEQUENCE [LARGE SCALE GENOMIC DNA]</scope>
    <source>
        <strain evidence="9 10">ISS45</strain>
    </source>
</reference>
<dbReference type="NCBIfam" id="TIGR00231">
    <property type="entry name" value="small_GTP"/>
    <property type="match status" value="1"/>
</dbReference>
<dbReference type="GO" id="GO:0043024">
    <property type="term" value="F:ribosomal small subunit binding"/>
    <property type="evidence" value="ECO:0007669"/>
    <property type="project" value="TreeGrafter"/>
</dbReference>
<dbReference type="InterPro" id="IPR005662">
    <property type="entry name" value="GTPase_Era-like"/>
</dbReference>
<evidence type="ECO:0000256" key="7">
    <source>
        <dbReference type="PROSITE-ProRule" id="PRU01050"/>
    </source>
</evidence>
<dbReference type="Proteomes" id="UP000243006">
    <property type="component" value="Unassembled WGS sequence"/>
</dbReference>
<evidence type="ECO:0000259" key="8">
    <source>
        <dbReference type="PROSITE" id="PS51713"/>
    </source>
</evidence>
<gene>
    <name evidence="9" type="ORF">D917_02902</name>
</gene>
<comment type="caution">
    <text evidence="9">The sequence shown here is derived from an EMBL/GenBank/DDBJ whole genome shotgun (WGS) entry which is preliminary data.</text>
</comment>
<dbReference type="Pfam" id="PF07650">
    <property type="entry name" value="KH_2"/>
    <property type="match status" value="1"/>
</dbReference>
<feature type="region of interest" description="G3" evidence="7">
    <location>
        <begin position="107"/>
        <end position="110"/>
    </location>
</feature>
<comment type="similarity">
    <text evidence="1 7">Belongs to the TRAFAC class TrmE-Era-EngA-EngB-Septin-like GTPase superfamily. Era GTPase family.</text>
</comment>
<keyword evidence="5 7" id="KW-0342">GTP-binding</keyword>
<name>A0A1Y3EBH3_9BILA</name>
<dbReference type="EMBL" id="LVZM01017495">
    <property type="protein sequence ID" value="OUC42482.1"/>
    <property type="molecule type" value="Genomic_DNA"/>
</dbReference>
<feature type="domain" description="Era-type G" evidence="8">
    <location>
        <begin position="52"/>
        <end position="314"/>
    </location>
</feature>
<dbReference type="InterPro" id="IPR027417">
    <property type="entry name" value="P-loop_NTPase"/>
</dbReference>
<dbReference type="InterPro" id="IPR006073">
    <property type="entry name" value="GTP-bd"/>
</dbReference>
<feature type="region of interest" description="G5" evidence="7">
    <location>
        <begin position="292"/>
        <end position="294"/>
    </location>
</feature>
<dbReference type="PRINTS" id="PR00326">
    <property type="entry name" value="GTP1OBG"/>
</dbReference>
<dbReference type="GO" id="GO:0019843">
    <property type="term" value="F:rRNA binding"/>
    <property type="evidence" value="ECO:0007669"/>
    <property type="project" value="TreeGrafter"/>
</dbReference>
<evidence type="ECO:0000256" key="5">
    <source>
        <dbReference type="ARBA" id="ARBA00023134"/>
    </source>
</evidence>
<dbReference type="InterPro" id="IPR005225">
    <property type="entry name" value="Small_GTP-bd"/>
</dbReference>
<dbReference type="Gene3D" id="3.30.300.20">
    <property type="match status" value="1"/>
</dbReference>
<feature type="region of interest" description="G2" evidence="7">
    <location>
        <begin position="86"/>
        <end position="90"/>
    </location>
</feature>
<dbReference type="CDD" id="cd22534">
    <property type="entry name" value="KH-II_Era"/>
    <property type="match status" value="1"/>
</dbReference>
<dbReference type="PANTHER" id="PTHR42698:SF1">
    <property type="entry name" value="GTPASE ERA, MITOCHONDRIAL"/>
    <property type="match status" value="1"/>
</dbReference>
<dbReference type="GO" id="GO:0000028">
    <property type="term" value="P:ribosomal small subunit assembly"/>
    <property type="evidence" value="ECO:0007669"/>
    <property type="project" value="TreeGrafter"/>
</dbReference>
<proteinExistence type="inferred from homology"/>
<dbReference type="InterPro" id="IPR009019">
    <property type="entry name" value="KH_sf_prok-type"/>
</dbReference>